<dbReference type="EMBL" id="BGPR01000555">
    <property type="protein sequence ID" value="GBM26181.1"/>
    <property type="molecule type" value="Genomic_DNA"/>
</dbReference>
<comment type="caution">
    <text evidence="1">The sequence shown here is derived from an EMBL/GenBank/DDBJ whole genome shotgun (WGS) entry which is preliminary data.</text>
</comment>
<protein>
    <submittedName>
        <fullName evidence="1">Uncharacterized protein</fullName>
    </submittedName>
</protein>
<gene>
    <name evidence="1" type="ORF">AVEN_197002_1</name>
</gene>
<evidence type="ECO:0000313" key="1">
    <source>
        <dbReference type="EMBL" id="GBM26181.1"/>
    </source>
</evidence>
<reference evidence="1 2" key="1">
    <citation type="journal article" date="2019" name="Sci. Rep.">
        <title>Orb-weaving spider Araneus ventricosus genome elucidates the spidroin gene catalogue.</title>
        <authorList>
            <person name="Kono N."/>
            <person name="Nakamura H."/>
            <person name="Ohtoshi R."/>
            <person name="Moran D.A.P."/>
            <person name="Shinohara A."/>
            <person name="Yoshida Y."/>
            <person name="Fujiwara M."/>
            <person name="Mori M."/>
            <person name="Tomita M."/>
            <person name="Arakawa K."/>
        </authorList>
    </citation>
    <scope>NUCLEOTIDE SEQUENCE [LARGE SCALE GENOMIC DNA]</scope>
</reference>
<name>A0A4Y2EB77_ARAVE</name>
<proteinExistence type="predicted"/>
<organism evidence="1 2">
    <name type="scientific">Araneus ventricosus</name>
    <name type="common">Orbweaver spider</name>
    <name type="synonym">Epeira ventricosa</name>
    <dbReference type="NCBI Taxonomy" id="182803"/>
    <lineage>
        <taxon>Eukaryota</taxon>
        <taxon>Metazoa</taxon>
        <taxon>Ecdysozoa</taxon>
        <taxon>Arthropoda</taxon>
        <taxon>Chelicerata</taxon>
        <taxon>Arachnida</taxon>
        <taxon>Araneae</taxon>
        <taxon>Araneomorphae</taxon>
        <taxon>Entelegynae</taxon>
        <taxon>Araneoidea</taxon>
        <taxon>Araneidae</taxon>
        <taxon>Araneus</taxon>
    </lineage>
</organism>
<keyword evidence="2" id="KW-1185">Reference proteome</keyword>
<sequence>MCAGCVINLMLRVKGPPDDVVWKFGEGVPAHVSSLSSDYGSELRDPSQSSPHVASKQIVNITQQDFGSLSENMMGTCSSFANC</sequence>
<dbReference type="Proteomes" id="UP000499080">
    <property type="component" value="Unassembled WGS sequence"/>
</dbReference>
<accession>A0A4Y2EB77</accession>
<dbReference type="AlphaFoldDB" id="A0A4Y2EB77"/>
<evidence type="ECO:0000313" key="2">
    <source>
        <dbReference type="Proteomes" id="UP000499080"/>
    </source>
</evidence>